<organism evidence="1 2">
    <name type="scientific">Bradymonas sediminis</name>
    <dbReference type="NCBI Taxonomy" id="1548548"/>
    <lineage>
        <taxon>Bacteria</taxon>
        <taxon>Deltaproteobacteria</taxon>
        <taxon>Bradymonadales</taxon>
        <taxon>Bradymonadaceae</taxon>
        <taxon>Bradymonas</taxon>
    </lineage>
</organism>
<gene>
    <name evidence="1" type="ORF">DN745_08130</name>
</gene>
<dbReference type="RefSeq" id="WP_111333704.1">
    <property type="nucleotide sequence ID" value="NZ_CP030032.1"/>
</dbReference>
<dbReference type="EMBL" id="CP030032">
    <property type="protein sequence ID" value="AWV89306.1"/>
    <property type="molecule type" value="Genomic_DNA"/>
</dbReference>
<evidence type="ECO:0000313" key="1">
    <source>
        <dbReference type="EMBL" id="AWV89306.1"/>
    </source>
</evidence>
<accession>A0A2Z4FKL9</accession>
<evidence type="ECO:0000313" key="2">
    <source>
        <dbReference type="Proteomes" id="UP000249799"/>
    </source>
</evidence>
<dbReference type="KEGG" id="bsed:DN745_08130"/>
<keyword evidence="2" id="KW-1185">Reference proteome</keyword>
<proteinExistence type="predicted"/>
<dbReference type="AlphaFoldDB" id="A0A2Z4FKL9"/>
<reference evidence="1 2" key="1">
    <citation type="submission" date="2018-06" db="EMBL/GenBank/DDBJ databases">
        <title>Lujinxingia sediminis gen. nov. sp. nov., a new facultative anaerobic member of the class Deltaproteobacteria, and proposal of Lujinxingaceae fam. nov.</title>
        <authorList>
            <person name="Guo L.-Y."/>
            <person name="Li C.-M."/>
            <person name="Wang S."/>
            <person name="Du Z.-J."/>
        </authorList>
    </citation>
    <scope>NUCLEOTIDE SEQUENCE [LARGE SCALE GENOMIC DNA]</scope>
    <source>
        <strain evidence="1 2">FA350</strain>
    </source>
</reference>
<sequence>MQYSTRFGLTALILLLGLLILPGCGDSDNCTLIGCESGVVLEFEDANGEPINAFKGTITADGEVYSVECGEGAQLPTTDYLCRQNDLFVRINSVSEIALNIRATDNGELAYIGGLAVEFAPQYPNGEECGAACERAEKTVVMEPTQASAE</sequence>
<protein>
    <submittedName>
        <fullName evidence="1">Uncharacterized protein</fullName>
    </submittedName>
</protein>
<name>A0A2Z4FKL9_9DELT</name>
<dbReference type="Proteomes" id="UP000249799">
    <property type="component" value="Chromosome"/>
</dbReference>